<gene>
    <name evidence="4" type="ORF">BCR26_00680</name>
</gene>
<dbReference type="AlphaFoldDB" id="A0A1E5L1U5"/>
<dbReference type="PANTHER" id="PTHR43240:SF5">
    <property type="entry name" value="1,4-DIHYDROXY-2-NAPHTHOYL-COA THIOESTERASE 1"/>
    <property type="match status" value="1"/>
</dbReference>
<dbReference type="InterPro" id="IPR029069">
    <property type="entry name" value="HotDog_dom_sf"/>
</dbReference>
<proteinExistence type="inferred from homology"/>
<dbReference type="SUPFAM" id="SSF54637">
    <property type="entry name" value="Thioesterase/thiol ester dehydrase-isomerase"/>
    <property type="match status" value="1"/>
</dbReference>
<dbReference type="OrthoDB" id="9798208at2"/>
<keyword evidence="5" id="KW-1185">Reference proteome</keyword>
<evidence type="ECO:0000313" key="5">
    <source>
        <dbReference type="Proteomes" id="UP000095256"/>
    </source>
</evidence>
<dbReference type="PANTHER" id="PTHR43240">
    <property type="entry name" value="1,4-DIHYDROXY-2-NAPHTHOYL-COA THIOESTERASE 1"/>
    <property type="match status" value="1"/>
</dbReference>
<dbReference type="GO" id="GO:0005829">
    <property type="term" value="C:cytosol"/>
    <property type="evidence" value="ECO:0007669"/>
    <property type="project" value="TreeGrafter"/>
</dbReference>
<dbReference type="CDD" id="cd03443">
    <property type="entry name" value="PaaI_thioesterase"/>
    <property type="match status" value="1"/>
</dbReference>
<sequence>MNLLEYLQIQIIAKSQEKVTLSMKIEECHKQPYGIMHGGVNGVLIETACSLGANEHLSPKEAYSVGVDLQVNHLKSVSSGELIVIATPDHVGRSIQVWKADIYDEKNHLISVGRCTLMNQLITKTNQTD</sequence>
<accession>A0A1E5L1U5</accession>
<dbReference type="InterPro" id="IPR003736">
    <property type="entry name" value="PAAI_dom"/>
</dbReference>
<dbReference type="Gene3D" id="3.10.129.10">
    <property type="entry name" value="Hotdog Thioesterase"/>
    <property type="match status" value="1"/>
</dbReference>
<dbReference type="GO" id="GO:0061522">
    <property type="term" value="F:1,4-dihydroxy-2-naphthoyl-CoA thioesterase activity"/>
    <property type="evidence" value="ECO:0007669"/>
    <property type="project" value="TreeGrafter"/>
</dbReference>
<reference evidence="4 5" key="1">
    <citation type="submission" date="2016-09" db="EMBL/GenBank/DDBJ databases">
        <authorList>
            <person name="Capua I."/>
            <person name="De Benedictis P."/>
            <person name="Joannis T."/>
            <person name="Lombin L.H."/>
            <person name="Cattoli G."/>
        </authorList>
    </citation>
    <scope>NUCLEOTIDE SEQUENCE [LARGE SCALE GENOMIC DNA]</scope>
    <source>
        <strain evidence="4 5">LMG 25899</strain>
    </source>
</reference>
<protein>
    <recommendedName>
        <fullName evidence="3">Thioesterase domain-containing protein</fullName>
    </recommendedName>
</protein>
<feature type="domain" description="Thioesterase" evidence="3">
    <location>
        <begin position="33"/>
        <end position="109"/>
    </location>
</feature>
<evidence type="ECO:0000259" key="3">
    <source>
        <dbReference type="Pfam" id="PF03061"/>
    </source>
</evidence>
<dbReference type="RefSeq" id="WP_069697139.1">
    <property type="nucleotide sequence ID" value="NZ_JAGGMA010000003.1"/>
</dbReference>
<evidence type="ECO:0000313" key="4">
    <source>
        <dbReference type="EMBL" id="OEH84132.1"/>
    </source>
</evidence>
<comment type="similarity">
    <text evidence="1">Belongs to the thioesterase PaaI family.</text>
</comment>
<dbReference type="NCBIfam" id="TIGR00369">
    <property type="entry name" value="unchar_dom_1"/>
    <property type="match status" value="1"/>
</dbReference>
<dbReference type="InterPro" id="IPR006683">
    <property type="entry name" value="Thioestr_dom"/>
</dbReference>
<dbReference type="EMBL" id="MIEK01000001">
    <property type="protein sequence ID" value="OEH84132.1"/>
    <property type="molecule type" value="Genomic_DNA"/>
</dbReference>
<dbReference type="STRING" id="762845.BCR26_00680"/>
<dbReference type="Proteomes" id="UP000095256">
    <property type="component" value="Unassembled WGS sequence"/>
</dbReference>
<name>A0A1E5L1U5_9ENTE</name>
<keyword evidence="2" id="KW-0378">Hydrolase</keyword>
<organism evidence="4 5">
    <name type="scientific">Enterococcus rivorum</name>
    <dbReference type="NCBI Taxonomy" id="762845"/>
    <lineage>
        <taxon>Bacteria</taxon>
        <taxon>Bacillati</taxon>
        <taxon>Bacillota</taxon>
        <taxon>Bacilli</taxon>
        <taxon>Lactobacillales</taxon>
        <taxon>Enterococcaceae</taxon>
        <taxon>Enterococcus</taxon>
    </lineage>
</organism>
<evidence type="ECO:0000256" key="1">
    <source>
        <dbReference type="ARBA" id="ARBA00008324"/>
    </source>
</evidence>
<comment type="caution">
    <text evidence="4">The sequence shown here is derived from an EMBL/GenBank/DDBJ whole genome shotgun (WGS) entry which is preliminary data.</text>
</comment>
<dbReference type="Pfam" id="PF03061">
    <property type="entry name" value="4HBT"/>
    <property type="match status" value="1"/>
</dbReference>
<evidence type="ECO:0000256" key="2">
    <source>
        <dbReference type="ARBA" id="ARBA00022801"/>
    </source>
</evidence>